<dbReference type="Proteomes" id="UP000813427">
    <property type="component" value="Unassembled WGS sequence"/>
</dbReference>
<organism evidence="2 3">
    <name type="scientific">Fusarium tricinctum</name>
    <dbReference type="NCBI Taxonomy" id="61284"/>
    <lineage>
        <taxon>Eukaryota</taxon>
        <taxon>Fungi</taxon>
        <taxon>Dikarya</taxon>
        <taxon>Ascomycota</taxon>
        <taxon>Pezizomycotina</taxon>
        <taxon>Sordariomycetes</taxon>
        <taxon>Hypocreomycetidae</taxon>
        <taxon>Hypocreales</taxon>
        <taxon>Nectriaceae</taxon>
        <taxon>Fusarium</taxon>
        <taxon>Fusarium tricinctum species complex</taxon>
    </lineage>
</organism>
<evidence type="ECO:0000313" key="2">
    <source>
        <dbReference type="EMBL" id="KAH7236681.1"/>
    </source>
</evidence>
<sequence>MVVIQRVVPLLSLCLGSSAAFSIVDAEDLERKNVGDACVKAMSADIDCPAYVRSFKQSSYRASLGNKTLTDEICTTTCSASLKAWFDTVASACATEKLGDGVPQFHGGYIWAGWNETCVKDTKTNRYCNDILRDAEELEYEEELCLDCNRRKLEIMQSSPYSVYDSFYRSKLEEVYEKCGGSGPTEIPAAAFWREEIRGFLPY</sequence>
<gene>
    <name evidence="2" type="ORF">BKA59DRAFT_460207</name>
</gene>
<evidence type="ECO:0000256" key="1">
    <source>
        <dbReference type="SAM" id="SignalP"/>
    </source>
</evidence>
<dbReference type="AlphaFoldDB" id="A0A8K0W875"/>
<reference evidence="2" key="1">
    <citation type="journal article" date="2021" name="Nat. Commun.">
        <title>Genetic determinants of endophytism in the Arabidopsis root mycobiome.</title>
        <authorList>
            <person name="Mesny F."/>
            <person name="Miyauchi S."/>
            <person name="Thiergart T."/>
            <person name="Pickel B."/>
            <person name="Atanasova L."/>
            <person name="Karlsson M."/>
            <person name="Huettel B."/>
            <person name="Barry K.W."/>
            <person name="Haridas S."/>
            <person name="Chen C."/>
            <person name="Bauer D."/>
            <person name="Andreopoulos W."/>
            <person name="Pangilinan J."/>
            <person name="LaButti K."/>
            <person name="Riley R."/>
            <person name="Lipzen A."/>
            <person name="Clum A."/>
            <person name="Drula E."/>
            <person name="Henrissat B."/>
            <person name="Kohler A."/>
            <person name="Grigoriev I.V."/>
            <person name="Martin F.M."/>
            <person name="Hacquard S."/>
        </authorList>
    </citation>
    <scope>NUCLEOTIDE SEQUENCE</scope>
    <source>
        <strain evidence="2">MPI-SDFR-AT-0068</strain>
    </source>
</reference>
<accession>A0A8K0W875</accession>
<keyword evidence="3" id="KW-1185">Reference proteome</keyword>
<dbReference type="OrthoDB" id="5985073at2759"/>
<comment type="caution">
    <text evidence="2">The sequence shown here is derived from an EMBL/GenBank/DDBJ whole genome shotgun (WGS) entry which is preliminary data.</text>
</comment>
<keyword evidence="1" id="KW-0732">Signal</keyword>
<protein>
    <submittedName>
        <fullName evidence="2">Uncharacterized protein</fullName>
    </submittedName>
</protein>
<feature type="signal peptide" evidence="1">
    <location>
        <begin position="1"/>
        <end position="26"/>
    </location>
</feature>
<name>A0A8K0W875_9HYPO</name>
<evidence type="ECO:0000313" key="3">
    <source>
        <dbReference type="Proteomes" id="UP000813427"/>
    </source>
</evidence>
<dbReference type="EMBL" id="JAGPXF010000007">
    <property type="protein sequence ID" value="KAH7236681.1"/>
    <property type="molecule type" value="Genomic_DNA"/>
</dbReference>
<proteinExistence type="predicted"/>
<feature type="chain" id="PRO_5035462959" evidence="1">
    <location>
        <begin position="27"/>
        <end position="203"/>
    </location>
</feature>